<reference evidence="1 2" key="1">
    <citation type="submission" date="2023-06" db="EMBL/GenBank/DDBJ databases">
        <title>Black Yeasts Isolated from many extreme environments.</title>
        <authorList>
            <person name="Coleine C."/>
            <person name="Stajich J.E."/>
            <person name="Selbmann L."/>
        </authorList>
    </citation>
    <scope>NUCLEOTIDE SEQUENCE [LARGE SCALE GENOMIC DNA]</scope>
    <source>
        <strain evidence="1 2">CCFEE 5887</strain>
    </source>
</reference>
<accession>A0AAV9QLT3</accession>
<dbReference type="Proteomes" id="UP001345827">
    <property type="component" value="Unassembled WGS sequence"/>
</dbReference>
<sequence length="84" mass="9027">MTLVGGSVIVFPKLDPAKDASQKVCAPELSSEVSTAFDINEDILKRNLLAVEYVVDDTVEGTRLSYLQLLIINLNAFQGSSGPT</sequence>
<dbReference type="EMBL" id="JAXLQG010000001">
    <property type="protein sequence ID" value="KAK5545186.1"/>
    <property type="molecule type" value="Genomic_DNA"/>
</dbReference>
<dbReference type="AlphaFoldDB" id="A0AAV9QLT3"/>
<comment type="caution">
    <text evidence="1">The sequence shown here is derived from an EMBL/GenBank/DDBJ whole genome shotgun (WGS) entry which is preliminary data.</text>
</comment>
<evidence type="ECO:0000313" key="2">
    <source>
        <dbReference type="Proteomes" id="UP001345827"/>
    </source>
</evidence>
<gene>
    <name evidence="1" type="ORF">LTR25_000193</name>
</gene>
<protein>
    <submittedName>
        <fullName evidence="1">Uncharacterized protein</fullName>
    </submittedName>
</protein>
<evidence type="ECO:0000313" key="1">
    <source>
        <dbReference type="EMBL" id="KAK5545186.1"/>
    </source>
</evidence>
<keyword evidence="2" id="KW-1185">Reference proteome</keyword>
<organism evidence="1 2">
    <name type="scientific">Vermiconidia calcicola</name>
    <dbReference type="NCBI Taxonomy" id="1690605"/>
    <lineage>
        <taxon>Eukaryota</taxon>
        <taxon>Fungi</taxon>
        <taxon>Dikarya</taxon>
        <taxon>Ascomycota</taxon>
        <taxon>Pezizomycotina</taxon>
        <taxon>Dothideomycetes</taxon>
        <taxon>Dothideomycetidae</taxon>
        <taxon>Mycosphaerellales</taxon>
        <taxon>Extremaceae</taxon>
        <taxon>Vermiconidia</taxon>
    </lineage>
</organism>
<name>A0AAV9QLT3_9PEZI</name>
<proteinExistence type="predicted"/>